<organism evidence="1 2">
    <name type="scientific">Rickenella mellea</name>
    <dbReference type="NCBI Taxonomy" id="50990"/>
    <lineage>
        <taxon>Eukaryota</taxon>
        <taxon>Fungi</taxon>
        <taxon>Dikarya</taxon>
        <taxon>Basidiomycota</taxon>
        <taxon>Agaricomycotina</taxon>
        <taxon>Agaricomycetes</taxon>
        <taxon>Hymenochaetales</taxon>
        <taxon>Rickenellaceae</taxon>
        <taxon>Rickenella</taxon>
    </lineage>
</organism>
<dbReference type="InterPro" id="IPR011009">
    <property type="entry name" value="Kinase-like_dom_sf"/>
</dbReference>
<dbReference type="SUPFAM" id="SSF56112">
    <property type="entry name" value="Protein kinase-like (PK-like)"/>
    <property type="match status" value="1"/>
</dbReference>
<dbReference type="EMBL" id="ML170195">
    <property type="protein sequence ID" value="TDL19625.1"/>
    <property type="molecule type" value="Genomic_DNA"/>
</dbReference>
<name>A0A4Y7PWW5_9AGAM</name>
<dbReference type="AlphaFoldDB" id="A0A4Y7PWW5"/>
<accession>A0A4Y7PWW5</accession>
<evidence type="ECO:0000313" key="2">
    <source>
        <dbReference type="Proteomes" id="UP000294933"/>
    </source>
</evidence>
<proteinExistence type="predicted"/>
<reference evidence="1 2" key="1">
    <citation type="submission" date="2018-06" db="EMBL/GenBank/DDBJ databases">
        <title>A transcriptomic atlas of mushroom development highlights an independent origin of complex multicellularity.</title>
        <authorList>
            <consortium name="DOE Joint Genome Institute"/>
            <person name="Krizsan K."/>
            <person name="Almasi E."/>
            <person name="Merenyi Z."/>
            <person name="Sahu N."/>
            <person name="Viragh M."/>
            <person name="Koszo T."/>
            <person name="Mondo S."/>
            <person name="Kiss B."/>
            <person name="Balint B."/>
            <person name="Kues U."/>
            <person name="Barry K."/>
            <person name="Hegedus J.C."/>
            <person name="Henrissat B."/>
            <person name="Johnson J."/>
            <person name="Lipzen A."/>
            <person name="Ohm R."/>
            <person name="Nagy I."/>
            <person name="Pangilinan J."/>
            <person name="Yan J."/>
            <person name="Xiong Y."/>
            <person name="Grigoriev I.V."/>
            <person name="Hibbett D.S."/>
            <person name="Nagy L.G."/>
        </authorList>
    </citation>
    <scope>NUCLEOTIDE SEQUENCE [LARGE SCALE GENOMIC DNA]</scope>
    <source>
        <strain evidence="1 2">SZMC22713</strain>
    </source>
</reference>
<dbReference type="VEuPathDB" id="FungiDB:BD410DRAFT_434290"/>
<dbReference type="STRING" id="50990.A0A4Y7PWW5"/>
<evidence type="ECO:0008006" key="3">
    <source>
        <dbReference type="Google" id="ProtNLM"/>
    </source>
</evidence>
<dbReference type="Proteomes" id="UP000294933">
    <property type="component" value="Unassembled WGS sequence"/>
</dbReference>
<sequence length="295" mass="32177">MADSSPSIPDALDINIIIDNRQAGMPSPKEILSLCHAANSVGFPFPSSDQPVAWIKFGRWVTKGEALTQHSVALAMNAISSTAVHVPAVYLAFMADGRGYIVMEFVPGLTVAQRLSEPGADAKNMYQAVGRAVQQLIAHRAPTGTTQPGPVGGGCIRHDFFPDRESAIAYPTVGVLQEHVNRILKLSGCSQRVNFTDEVATNGLPLCPGDIHETNWIIDDEGRVHALDFEHYNFLPPSFVAYALEHWYPFSRRVAKYVDYRRSESNVYAMSIAAGQLLVSGHSVHGLPKSLRPLT</sequence>
<evidence type="ECO:0000313" key="1">
    <source>
        <dbReference type="EMBL" id="TDL19625.1"/>
    </source>
</evidence>
<gene>
    <name evidence="1" type="ORF">BD410DRAFT_434290</name>
</gene>
<keyword evidence="2" id="KW-1185">Reference proteome</keyword>
<dbReference type="OrthoDB" id="3250044at2759"/>
<protein>
    <recommendedName>
        <fullName evidence="3">Aminoglycoside phosphotransferase domain-containing protein</fullName>
    </recommendedName>
</protein>